<dbReference type="RefSeq" id="WP_088592609.1">
    <property type="nucleotide sequence ID" value="NZ_CP022046.2"/>
</dbReference>
<organism evidence="3 4">
    <name type="scientific">Mammaliicoccus sciuri</name>
    <name type="common">Staphylococcus sciuri</name>
    <dbReference type="NCBI Taxonomy" id="1296"/>
    <lineage>
        <taxon>Bacteria</taxon>
        <taxon>Bacillati</taxon>
        <taxon>Bacillota</taxon>
        <taxon>Bacilli</taxon>
        <taxon>Bacillales</taxon>
        <taxon>Staphylococcaceae</taxon>
        <taxon>Mammaliicoccus</taxon>
    </lineage>
</organism>
<name>A0AAI8DKJ3_MAMSC</name>
<reference evidence="4" key="1">
    <citation type="submission" date="2017-06" db="EMBL/GenBank/DDBJ databases">
        <title>FDA dAtabase for Regulatory Grade micrObial Sequences (FDA-ARGOS): Supporting development and validation of Infectious Disease Dx tests.</title>
        <authorList>
            <person name="Goldberg B."/>
            <person name="Campos J."/>
            <person name="Tallon L."/>
            <person name="Sadzewicz L."/>
            <person name="Sengamalay N."/>
            <person name="Ott S."/>
            <person name="Godinez A."/>
            <person name="Nagaraj S."/>
            <person name="Vavikolanu K."/>
            <person name="Nadendla S."/>
            <person name="George J."/>
            <person name="Geyer C."/>
            <person name="Sichtig H."/>
        </authorList>
    </citation>
    <scope>NUCLEOTIDE SEQUENCE [LARGE SCALE GENOMIC DNA]</scope>
    <source>
        <strain evidence="4">FDAARGOS_285</strain>
    </source>
</reference>
<dbReference type="Gene3D" id="1.10.10.630">
    <property type="entry name" value="DnaD domain-like"/>
    <property type="match status" value="1"/>
</dbReference>
<accession>A0AAI8DKJ3</accession>
<protein>
    <submittedName>
        <fullName evidence="3">DnaD domain protein</fullName>
    </submittedName>
</protein>
<comment type="similarity">
    <text evidence="1">Belongs to the DnaB/DnaD family.</text>
</comment>
<dbReference type="KEGG" id="sscu:CEP64_12380"/>
<evidence type="ECO:0000256" key="1">
    <source>
        <dbReference type="ARBA" id="ARBA00093462"/>
    </source>
</evidence>
<evidence type="ECO:0000259" key="2">
    <source>
        <dbReference type="Pfam" id="PF07261"/>
    </source>
</evidence>
<evidence type="ECO:0000313" key="3">
    <source>
        <dbReference type="EMBL" id="ASE35351.1"/>
    </source>
</evidence>
<dbReference type="PANTHER" id="PTHR37293">
    <property type="entry name" value="PHAGE REPLICATION PROTEIN-RELATED"/>
    <property type="match status" value="1"/>
</dbReference>
<sequence>MGKPVIPNGYILVPRAEHPIDNMPSIYRDVWMYILKKARHKEDKTKGFKRGQCLISIPELQDALTHYVGYKKVSPTKHQIDNVIRWLRKTNTYDALYDNGYDANTKMITTTRTTRGMIVEVGGYAFFQNPKNYEYDSGYDNENDTSTKRVRQQSDTIHKNVKNVKNEKNVNHLHHQDDVSDEDFKKIVEYYQHAIGMLNATDYNFLAQDVDKFGKSIVCKAIQEAGKNSAQKYKYINAILVDWANNGIKTPEDAERYLTKRKHNLKNKSQKKNDYYSPYQDMEFKTIPDEELPF</sequence>
<dbReference type="InterPro" id="IPR006343">
    <property type="entry name" value="DnaB/C_C"/>
</dbReference>
<dbReference type="PANTHER" id="PTHR37293:SF7">
    <property type="entry name" value="HYPOTHETICAL PHAGE PROTEIN"/>
    <property type="match status" value="1"/>
</dbReference>
<dbReference type="Proteomes" id="UP000197058">
    <property type="component" value="Chromosome"/>
</dbReference>
<dbReference type="InterPro" id="IPR034829">
    <property type="entry name" value="DnaD-like_sf"/>
</dbReference>
<gene>
    <name evidence="3" type="ORF">CEP64_12380</name>
</gene>
<dbReference type="NCBIfam" id="TIGR01446">
    <property type="entry name" value="DnaD_dom"/>
    <property type="match status" value="1"/>
</dbReference>
<feature type="domain" description="DnaB/C C-terminal" evidence="2">
    <location>
        <begin position="189"/>
        <end position="257"/>
    </location>
</feature>
<proteinExistence type="inferred from homology"/>
<evidence type="ECO:0000313" key="4">
    <source>
        <dbReference type="Proteomes" id="UP000197058"/>
    </source>
</evidence>
<dbReference type="AlphaFoldDB" id="A0AAI8DKJ3"/>
<dbReference type="EMBL" id="CP022046">
    <property type="protein sequence ID" value="ASE35351.1"/>
    <property type="molecule type" value="Genomic_DNA"/>
</dbReference>
<dbReference type="Pfam" id="PF07261">
    <property type="entry name" value="DnaB_2"/>
    <property type="match status" value="1"/>
</dbReference>
<dbReference type="InterPro" id="IPR053162">
    <property type="entry name" value="DnaD"/>
</dbReference>
<dbReference type="SUPFAM" id="SSF158499">
    <property type="entry name" value="DnaD domain-like"/>
    <property type="match status" value="1"/>
</dbReference>